<keyword evidence="1" id="KW-0472">Membrane</keyword>
<dbReference type="EMBL" id="KZ819299">
    <property type="protein sequence ID" value="PWN96418.1"/>
    <property type="molecule type" value="Genomic_DNA"/>
</dbReference>
<gene>
    <name evidence="2" type="ORF">FA09DRAFT_88475</name>
</gene>
<dbReference type="Proteomes" id="UP000245946">
    <property type="component" value="Unassembled WGS sequence"/>
</dbReference>
<accession>A0A316Z630</accession>
<dbReference type="GeneID" id="37273430"/>
<dbReference type="RefSeq" id="XP_025596697.1">
    <property type="nucleotide sequence ID" value="XM_025745886.1"/>
</dbReference>
<sequence>MYSPRTRPSRRRTADSASMLLYALYLALRCLAFVIHALLAALHALHARLLSLCARLLAPLPLLSLLLEAALHPRNTLAILWHAPAAPALHVFYSPSATLEAQRTALALACWIAGEQRGSVLLLLPDASPAPVEAAPALKPSSSKAAQLEARKEAPPTLSVADVYAAWARARKERARADDEAAASLTLGSVVDATRRLGGWLRGEVRTPARAQEGYQTIGAQAAGRRRFSFPWTRAIGKERGRGAVIPLSMSLSSADSRAHIKSTIASYSKSHALPFHTLFLLPSSAPSTLEALQECAQAVEMQELLLPLLQTHGRTALLMPTSATPTAGGSVANAAWQSAFAETQHAQICFTEPLTATRSFRALLTAALFPAPLAPIAKEGAKASAAPPVPSLTMQVALARVLARPAQSVRTVLGLGARIAQLPGGAALLRGTAPR</sequence>
<evidence type="ECO:0000256" key="1">
    <source>
        <dbReference type="SAM" id="Phobius"/>
    </source>
</evidence>
<proteinExistence type="predicted"/>
<name>A0A316Z630_9BASI</name>
<reference evidence="2 3" key="1">
    <citation type="journal article" date="2018" name="Mol. Biol. Evol.">
        <title>Broad Genomic Sampling Reveals a Smut Pathogenic Ancestry of the Fungal Clade Ustilaginomycotina.</title>
        <authorList>
            <person name="Kijpornyongpan T."/>
            <person name="Mondo S.J."/>
            <person name="Barry K."/>
            <person name="Sandor L."/>
            <person name="Lee J."/>
            <person name="Lipzen A."/>
            <person name="Pangilinan J."/>
            <person name="LaButti K."/>
            <person name="Hainaut M."/>
            <person name="Henrissat B."/>
            <person name="Grigoriev I.V."/>
            <person name="Spatafora J.W."/>
            <person name="Aime M.C."/>
        </authorList>
    </citation>
    <scope>NUCLEOTIDE SEQUENCE [LARGE SCALE GENOMIC DNA]</scope>
    <source>
        <strain evidence="2 3">MCA 4186</strain>
    </source>
</reference>
<dbReference type="AlphaFoldDB" id="A0A316Z630"/>
<feature type="transmembrane region" description="Helical" evidence="1">
    <location>
        <begin position="20"/>
        <end position="43"/>
    </location>
</feature>
<evidence type="ECO:0000313" key="2">
    <source>
        <dbReference type="EMBL" id="PWN96418.1"/>
    </source>
</evidence>
<keyword evidence="1" id="KW-0812">Transmembrane</keyword>
<protein>
    <submittedName>
        <fullName evidence="2">Uncharacterized protein</fullName>
    </submittedName>
</protein>
<keyword evidence="1" id="KW-1133">Transmembrane helix</keyword>
<keyword evidence="3" id="KW-1185">Reference proteome</keyword>
<evidence type="ECO:0000313" key="3">
    <source>
        <dbReference type="Proteomes" id="UP000245946"/>
    </source>
</evidence>
<organism evidence="2 3">
    <name type="scientific">Tilletiopsis washingtonensis</name>
    <dbReference type="NCBI Taxonomy" id="58919"/>
    <lineage>
        <taxon>Eukaryota</taxon>
        <taxon>Fungi</taxon>
        <taxon>Dikarya</taxon>
        <taxon>Basidiomycota</taxon>
        <taxon>Ustilaginomycotina</taxon>
        <taxon>Exobasidiomycetes</taxon>
        <taxon>Entylomatales</taxon>
        <taxon>Entylomatales incertae sedis</taxon>
        <taxon>Tilletiopsis</taxon>
    </lineage>
</organism>